<dbReference type="OrthoDB" id="9815286at2"/>
<evidence type="ECO:0000313" key="8">
    <source>
        <dbReference type="EMBL" id="RAP74554.1"/>
    </source>
</evidence>
<dbReference type="AlphaFoldDB" id="A0A328U3I6"/>
<gene>
    <name evidence="8" type="ORF">DL346_21055</name>
</gene>
<evidence type="ECO:0000313" key="9">
    <source>
        <dbReference type="Proteomes" id="UP000249260"/>
    </source>
</evidence>
<dbReference type="PANTHER" id="PTHR33885">
    <property type="entry name" value="PHAGE SHOCK PROTEIN C"/>
    <property type="match status" value="1"/>
</dbReference>
<dbReference type="PANTHER" id="PTHR33885:SF3">
    <property type="entry name" value="PHAGE SHOCK PROTEIN C"/>
    <property type="match status" value="1"/>
</dbReference>
<dbReference type="GO" id="GO:0005886">
    <property type="term" value="C:plasma membrane"/>
    <property type="evidence" value="ECO:0007669"/>
    <property type="project" value="UniProtKB-SubCell"/>
</dbReference>
<reference evidence="8 9" key="1">
    <citation type="submission" date="2018-06" db="EMBL/GenBank/DDBJ databases">
        <title>Paenibacillus montanisoli sp. nov., isolated from mountain area soil.</title>
        <authorList>
            <person name="Wu M."/>
        </authorList>
    </citation>
    <scope>NUCLEOTIDE SEQUENCE [LARGE SCALE GENOMIC DNA]</scope>
    <source>
        <strain evidence="8 9">RA17</strain>
    </source>
</reference>
<protein>
    <submittedName>
        <fullName evidence="8">PspC domain-containing protein</fullName>
    </submittedName>
</protein>
<evidence type="ECO:0000256" key="5">
    <source>
        <dbReference type="ARBA" id="ARBA00023136"/>
    </source>
</evidence>
<keyword evidence="3 6" id="KW-0812">Transmembrane</keyword>
<keyword evidence="9" id="KW-1185">Reference proteome</keyword>
<dbReference type="EMBL" id="QLUW01000004">
    <property type="protein sequence ID" value="RAP74554.1"/>
    <property type="molecule type" value="Genomic_DNA"/>
</dbReference>
<sequence length="75" mass="8273">MKKLYRSTLNRKLTGLAGGLGEWLGIDPTIIRLVLIVSGVFSFGTTLLAYAIVSLIVPKAPFEVLTPDSRFHYHV</sequence>
<feature type="domain" description="Phage shock protein PspC N-terminal" evidence="7">
    <location>
        <begin position="2"/>
        <end position="60"/>
    </location>
</feature>
<evidence type="ECO:0000256" key="1">
    <source>
        <dbReference type="ARBA" id="ARBA00004162"/>
    </source>
</evidence>
<feature type="transmembrane region" description="Helical" evidence="6">
    <location>
        <begin position="33"/>
        <end position="57"/>
    </location>
</feature>
<proteinExistence type="predicted"/>
<organism evidence="8 9">
    <name type="scientific">Paenibacillus montanisoli</name>
    <dbReference type="NCBI Taxonomy" id="2081970"/>
    <lineage>
        <taxon>Bacteria</taxon>
        <taxon>Bacillati</taxon>
        <taxon>Bacillota</taxon>
        <taxon>Bacilli</taxon>
        <taxon>Bacillales</taxon>
        <taxon>Paenibacillaceae</taxon>
        <taxon>Paenibacillus</taxon>
    </lineage>
</organism>
<evidence type="ECO:0000256" key="6">
    <source>
        <dbReference type="SAM" id="Phobius"/>
    </source>
</evidence>
<dbReference type="InterPro" id="IPR052027">
    <property type="entry name" value="PspC"/>
</dbReference>
<evidence type="ECO:0000256" key="3">
    <source>
        <dbReference type="ARBA" id="ARBA00022692"/>
    </source>
</evidence>
<evidence type="ECO:0000256" key="4">
    <source>
        <dbReference type="ARBA" id="ARBA00022989"/>
    </source>
</evidence>
<keyword evidence="4 6" id="KW-1133">Transmembrane helix</keyword>
<dbReference type="RefSeq" id="WP_112884343.1">
    <property type="nucleotide sequence ID" value="NZ_QLUW01000004.1"/>
</dbReference>
<dbReference type="InterPro" id="IPR007168">
    <property type="entry name" value="Phageshock_PspC_N"/>
</dbReference>
<dbReference type="Pfam" id="PF04024">
    <property type="entry name" value="PspC"/>
    <property type="match status" value="1"/>
</dbReference>
<keyword evidence="5 6" id="KW-0472">Membrane</keyword>
<comment type="caution">
    <text evidence="8">The sequence shown here is derived from an EMBL/GenBank/DDBJ whole genome shotgun (WGS) entry which is preliminary data.</text>
</comment>
<comment type="subcellular location">
    <subcellularLocation>
        <location evidence="1">Cell membrane</location>
        <topology evidence="1">Single-pass membrane protein</topology>
    </subcellularLocation>
</comment>
<evidence type="ECO:0000256" key="2">
    <source>
        <dbReference type="ARBA" id="ARBA00022475"/>
    </source>
</evidence>
<evidence type="ECO:0000259" key="7">
    <source>
        <dbReference type="Pfam" id="PF04024"/>
    </source>
</evidence>
<accession>A0A328U3I6</accession>
<name>A0A328U3I6_9BACL</name>
<keyword evidence="2" id="KW-1003">Cell membrane</keyword>
<dbReference type="Proteomes" id="UP000249260">
    <property type="component" value="Unassembled WGS sequence"/>
</dbReference>